<accession>A0A8R1TJY8</accession>
<dbReference type="Proteomes" id="UP000024404">
    <property type="component" value="Unassembled WGS sequence"/>
</dbReference>
<dbReference type="EMBL" id="CMVM020000345">
    <property type="status" value="NOT_ANNOTATED_CDS"/>
    <property type="molecule type" value="Genomic_DNA"/>
</dbReference>
<reference evidence="2" key="1">
    <citation type="submission" date="2013-10" db="EMBL/GenBank/DDBJ databases">
        <title>Genome sequencing of Onchocerca volvulus.</title>
        <authorList>
            <person name="Cotton J."/>
            <person name="Tsai J."/>
            <person name="Stanley E."/>
            <person name="Tracey A."/>
            <person name="Holroyd N."/>
            <person name="Lustigman S."/>
            <person name="Berriman M."/>
        </authorList>
    </citation>
    <scope>NUCLEOTIDE SEQUENCE</scope>
</reference>
<evidence type="ECO:0000313" key="2">
    <source>
        <dbReference type="Proteomes" id="UP000024404"/>
    </source>
</evidence>
<reference evidence="1" key="2">
    <citation type="submission" date="2022-06" db="UniProtKB">
        <authorList>
            <consortium name="EnsemblMetazoa"/>
        </authorList>
    </citation>
    <scope>IDENTIFICATION</scope>
</reference>
<organism evidence="1 2">
    <name type="scientific">Onchocerca volvulus</name>
    <dbReference type="NCBI Taxonomy" id="6282"/>
    <lineage>
        <taxon>Eukaryota</taxon>
        <taxon>Metazoa</taxon>
        <taxon>Ecdysozoa</taxon>
        <taxon>Nematoda</taxon>
        <taxon>Chromadorea</taxon>
        <taxon>Rhabditida</taxon>
        <taxon>Spirurina</taxon>
        <taxon>Spiruromorpha</taxon>
        <taxon>Filarioidea</taxon>
        <taxon>Onchocercidae</taxon>
        <taxon>Onchocerca</taxon>
    </lineage>
</organism>
<evidence type="ECO:0000313" key="1">
    <source>
        <dbReference type="EnsemblMetazoa" id="OVOC10700.1"/>
    </source>
</evidence>
<protein>
    <submittedName>
        <fullName evidence="1">Uncharacterized protein</fullName>
    </submittedName>
</protein>
<keyword evidence="2" id="KW-1185">Reference proteome</keyword>
<sequence>MFLFTLNSTNGFSREIFGPSIFESPHSKAAKTSISIALVKVLYCQLCLFGKRKMNCNDNSSAKCQTLENIINKAKIKMRGLNYSIHLETNCDQWPTKAGFLIMGLDIAYLAVSMVSRKDRNICFISC</sequence>
<dbReference type="AlphaFoldDB" id="A0A8R1TJY8"/>
<dbReference type="EnsemblMetazoa" id="OVOC10700.1">
    <property type="protein sequence ID" value="OVOC10700.1"/>
    <property type="gene ID" value="WBGene00247509"/>
</dbReference>
<name>A0A8R1TJY8_ONCVO</name>
<proteinExistence type="predicted"/>